<organism evidence="4 5">
    <name type="scientific">Actinomycetospora atypica</name>
    <dbReference type="NCBI Taxonomy" id="1290095"/>
    <lineage>
        <taxon>Bacteria</taxon>
        <taxon>Bacillati</taxon>
        <taxon>Actinomycetota</taxon>
        <taxon>Actinomycetes</taxon>
        <taxon>Pseudonocardiales</taxon>
        <taxon>Pseudonocardiaceae</taxon>
        <taxon>Actinomycetospora</taxon>
    </lineage>
</organism>
<dbReference type="PRINTS" id="PR00081">
    <property type="entry name" value="GDHRDH"/>
</dbReference>
<dbReference type="InterPro" id="IPR036291">
    <property type="entry name" value="NAD(P)-bd_dom_sf"/>
</dbReference>
<keyword evidence="5" id="KW-1185">Reference proteome</keyword>
<dbReference type="Proteomes" id="UP001595947">
    <property type="component" value="Unassembled WGS sequence"/>
</dbReference>
<dbReference type="InterPro" id="IPR057326">
    <property type="entry name" value="KR_dom"/>
</dbReference>
<dbReference type="PANTHER" id="PTHR44196:SF2">
    <property type="entry name" value="SHORT-CHAIN DEHYDROGENASE-RELATED"/>
    <property type="match status" value="1"/>
</dbReference>
<protein>
    <submittedName>
        <fullName evidence="4">SDR family NAD(P)-dependent oxidoreductase</fullName>
    </submittedName>
</protein>
<dbReference type="CDD" id="cd05233">
    <property type="entry name" value="SDR_c"/>
    <property type="match status" value="1"/>
</dbReference>
<comment type="similarity">
    <text evidence="1">Belongs to the short-chain dehydrogenases/reductases (SDR) family.</text>
</comment>
<name>A0ABV9YID5_9PSEU</name>
<evidence type="ECO:0000259" key="3">
    <source>
        <dbReference type="SMART" id="SM00822"/>
    </source>
</evidence>
<dbReference type="SUPFAM" id="SSF51735">
    <property type="entry name" value="NAD(P)-binding Rossmann-fold domains"/>
    <property type="match status" value="2"/>
</dbReference>
<dbReference type="PANTHER" id="PTHR44196">
    <property type="entry name" value="DEHYDROGENASE/REDUCTASE SDR FAMILY MEMBER 7B"/>
    <property type="match status" value="1"/>
</dbReference>
<evidence type="ECO:0000256" key="2">
    <source>
        <dbReference type="ARBA" id="ARBA00023002"/>
    </source>
</evidence>
<evidence type="ECO:0000313" key="4">
    <source>
        <dbReference type="EMBL" id="MFC5061622.1"/>
    </source>
</evidence>
<gene>
    <name evidence="4" type="ORF">ACFPBZ_05365</name>
</gene>
<dbReference type="Gene3D" id="3.40.50.720">
    <property type="entry name" value="NAD(P)-binding Rossmann-like Domain"/>
    <property type="match status" value="2"/>
</dbReference>
<feature type="domain" description="Ketoreductase" evidence="3">
    <location>
        <begin position="9"/>
        <end position="147"/>
    </location>
</feature>
<dbReference type="EMBL" id="JBHSIV010000004">
    <property type="protein sequence ID" value="MFC5061622.1"/>
    <property type="molecule type" value="Genomic_DNA"/>
</dbReference>
<dbReference type="RefSeq" id="WP_378034973.1">
    <property type="nucleotide sequence ID" value="NZ_JBHSIV010000004.1"/>
</dbReference>
<accession>A0ABV9YID5</accession>
<dbReference type="Pfam" id="PF00106">
    <property type="entry name" value="adh_short"/>
    <property type="match status" value="2"/>
</dbReference>
<evidence type="ECO:0000256" key="1">
    <source>
        <dbReference type="ARBA" id="ARBA00006484"/>
    </source>
</evidence>
<evidence type="ECO:0000313" key="5">
    <source>
        <dbReference type="Proteomes" id="UP001595947"/>
    </source>
</evidence>
<sequence>MTVDLTGLRTALITGASSGIGCSLAEALAARGHDLVLVARNRARLDALAERVRQQQGVLVEVLVADLTDPEDVARVGTRLTQTERPVDLLFNNAGDTVDAALGDVDVDRLRRHVALNLGAVLALTRTALPAMIARRRGAVVNVASVDVFVSKAGPAAVYSAGKLWVTVLTESLAQELRGTGVHAMALCPGLTDTEFADRNEVGATSPRRFGARSWSPADMAQACLGDLARGRVVSVPGVRFRVTATLGRLVPHRPLGVLPTLARRRRSGLASGVPRRALITSADSDLGGTVARTLLAEGTEVVLVGRAEDRMARLVESLGSADQKAVEVVAADLAVPLEREYICRRLQDESRPIDLVVLGVERPALSTNFSNTALDVLQSELQAGPMAALELLRAALSAMSAGRGGRIVTLPDAAGFSPGRGTTRGATDAFVLSLTRSFGISVLDSKVDIVAVVPPRTGTALSRRSEGEITGATRSGSLVVAPPRVALVDLACRVVPRAVRRRLATMIRR</sequence>
<reference evidence="5" key="1">
    <citation type="journal article" date="2019" name="Int. J. Syst. Evol. Microbiol.">
        <title>The Global Catalogue of Microorganisms (GCM) 10K type strain sequencing project: providing services to taxonomists for standard genome sequencing and annotation.</title>
        <authorList>
            <consortium name="The Broad Institute Genomics Platform"/>
            <consortium name="The Broad Institute Genome Sequencing Center for Infectious Disease"/>
            <person name="Wu L."/>
            <person name="Ma J."/>
        </authorList>
    </citation>
    <scope>NUCLEOTIDE SEQUENCE [LARGE SCALE GENOMIC DNA]</scope>
    <source>
        <strain evidence="5">CGMCC 4.7093</strain>
    </source>
</reference>
<dbReference type="SMART" id="SM00822">
    <property type="entry name" value="PKS_KR"/>
    <property type="match status" value="1"/>
</dbReference>
<keyword evidence="2" id="KW-0560">Oxidoreductase</keyword>
<dbReference type="PRINTS" id="PR00080">
    <property type="entry name" value="SDRFAMILY"/>
</dbReference>
<dbReference type="InterPro" id="IPR002347">
    <property type="entry name" value="SDR_fam"/>
</dbReference>
<comment type="caution">
    <text evidence="4">The sequence shown here is derived from an EMBL/GenBank/DDBJ whole genome shotgun (WGS) entry which is preliminary data.</text>
</comment>
<proteinExistence type="inferred from homology"/>